<proteinExistence type="predicted"/>
<dbReference type="Pfam" id="PF09345">
    <property type="entry name" value="SiaC"/>
    <property type="match status" value="1"/>
</dbReference>
<dbReference type="Proteomes" id="UP000004095">
    <property type="component" value="Unassembled WGS sequence"/>
</dbReference>
<keyword evidence="3" id="KW-1185">Reference proteome</keyword>
<evidence type="ECO:0000313" key="2">
    <source>
        <dbReference type="EMBL" id="EAY31657.1"/>
    </source>
</evidence>
<protein>
    <recommendedName>
        <fullName evidence="1">SiaC family regulatory phosphoprotein domain-containing protein</fullName>
    </recommendedName>
</protein>
<dbReference type="EMBL" id="AAWS01000002">
    <property type="protein sequence ID" value="EAY31657.1"/>
    <property type="molecule type" value="Genomic_DNA"/>
</dbReference>
<feature type="domain" description="SiaC family regulatory phosphoprotein" evidence="1">
    <location>
        <begin position="39"/>
        <end position="155"/>
    </location>
</feature>
<dbReference type="AlphaFoldDB" id="A1ZDB8"/>
<name>A1ZDB8_MICM2</name>
<accession>A1ZDB8</accession>
<evidence type="ECO:0000259" key="1">
    <source>
        <dbReference type="Pfam" id="PF09345"/>
    </source>
</evidence>
<reference evidence="2 3" key="1">
    <citation type="submission" date="2007-01" db="EMBL/GenBank/DDBJ databases">
        <authorList>
            <person name="Haygood M."/>
            <person name="Podell S."/>
            <person name="Anderson C."/>
            <person name="Hopkinson B."/>
            <person name="Roe K."/>
            <person name="Barbeau K."/>
            <person name="Gaasterland T."/>
            <person name="Ferriera S."/>
            <person name="Johnson J."/>
            <person name="Kravitz S."/>
            <person name="Beeson K."/>
            <person name="Sutton G."/>
            <person name="Rogers Y.-H."/>
            <person name="Friedman R."/>
            <person name="Frazier M."/>
            <person name="Venter J.C."/>
        </authorList>
    </citation>
    <scope>NUCLEOTIDE SEQUENCE [LARGE SCALE GENOMIC DNA]</scope>
    <source>
        <strain evidence="2 3">ATCC 23134</strain>
    </source>
</reference>
<dbReference type="InterPro" id="IPR018530">
    <property type="entry name" value="SiaC"/>
</dbReference>
<organism evidence="2 3">
    <name type="scientific">Microscilla marina ATCC 23134</name>
    <dbReference type="NCBI Taxonomy" id="313606"/>
    <lineage>
        <taxon>Bacteria</taxon>
        <taxon>Pseudomonadati</taxon>
        <taxon>Bacteroidota</taxon>
        <taxon>Cytophagia</taxon>
        <taxon>Cytophagales</taxon>
        <taxon>Microscillaceae</taxon>
        <taxon>Microscilla</taxon>
    </lineage>
</organism>
<dbReference type="RefSeq" id="WP_002693431.1">
    <property type="nucleotide sequence ID" value="NZ_AAWS01000002.1"/>
</dbReference>
<sequence>MATLYQIIKQRCSLLRKRLFSNNTTGVNKPSGPMQSLLINASSSSPKVCFDVAINLFQITGNAFDDDDHTFFAPIIDWMTHYLSENTCPIEFHIQLDQINLSAFKGIKQLISILADYRQKVKIPLHIEWITDQEEVAEYGEQLQASFSHLPISLQVEVEV</sequence>
<comment type="caution">
    <text evidence="2">The sequence shown here is derived from an EMBL/GenBank/DDBJ whole genome shotgun (WGS) entry which is preliminary data.</text>
</comment>
<evidence type="ECO:0000313" key="3">
    <source>
        <dbReference type="Proteomes" id="UP000004095"/>
    </source>
</evidence>
<gene>
    <name evidence="2" type="ORF">M23134_05163</name>
</gene>